<sequence length="91" mass="10005">MFSYMVQTLVVGGLIAAIVFVAAFASEGRGRRVVRILLGAEERRPVREHLFDEIERPDATLDVVGELGRETSSLPIVTARPAAHQPARHRA</sequence>
<evidence type="ECO:0000313" key="2">
    <source>
        <dbReference type="EMBL" id="MDN4475730.1"/>
    </source>
</evidence>
<dbReference type="EMBL" id="JAUHPW010000005">
    <property type="protein sequence ID" value="MDN4475730.1"/>
    <property type="molecule type" value="Genomic_DNA"/>
</dbReference>
<organism evidence="2 3">
    <name type="scientific">Demequina litoralis</name>
    <dbReference type="NCBI Taxonomy" id="3051660"/>
    <lineage>
        <taxon>Bacteria</taxon>
        <taxon>Bacillati</taxon>
        <taxon>Actinomycetota</taxon>
        <taxon>Actinomycetes</taxon>
        <taxon>Micrococcales</taxon>
        <taxon>Demequinaceae</taxon>
        <taxon>Demequina</taxon>
    </lineage>
</organism>
<evidence type="ECO:0000313" key="3">
    <source>
        <dbReference type="Proteomes" id="UP001172728"/>
    </source>
</evidence>
<feature type="transmembrane region" description="Helical" evidence="1">
    <location>
        <begin position="6"/>
        <end position="25"/>
    </location>
</feature>
<protein>
    <submittedName>
        <fullName evidence="2">Uncharacterized protein</fullName>
    </submittedName>
</protein>
<dbReference type="Proteomes" id="UP001172728">
    <property type="component" value="Unassembled WGS sequence"/>
</dbReference>
<accession>A0ABT8G9B7</accession>
<keyword evidence="1" id="KW-0472">Membrane</keyword>
<name>A0ABT8G9B7_9MICO</name>
<keyword evidence="1" id="KW-0812">Transmembrane</keyword>
<proteinExistence type="predicted"/>
<evidence type="ECO:0000256" key="1">
    <source>
        <dbReference type="SAM" id="Phobius"/>
    </source>
</evidence>
<keyword evidence="1" id="KW-1133">Transmembrane helix</keyword>
<reference evidence="2" key="1">
    <citation type="submission" date="2023-06" db="EMBL/GenBank/DDBJ databases">
        <title>Sysu t00192.</title>
        <authorList>
            <person name="Gao L."/>
            <person name="Fang B.-Z."/>
            <person name="Li W.-J."/>
        </authorList>
    </citation>
    <scope>NUCLEOTIDE SEQUENCE</scope>
    <source>
        <strain evidence="2">SYSU T00192</strain>
    </source>
</reference>
<gene>
    <name evidence="2" type="ORF">QQX09_07665</name>
</gene>
<keyword evidence="3" id="KW-1185">Reference proteome</keyword>
<dbReference type="RefSeq" id="WP_301133083.1">
    <property type="nucleotide sequence ID" value="NZ_JAUHPW010000005.1"/>
</dbReference>
<comment type="caution">
    <text evidence="2">The sequence shown here is derived from an EMBL/GenBank/DDBJ whole genome shotgun (WGS) entry which is preliminary data.</text>
</comment>